<dbReference type="PROSITE" id="PS51257">
    <property type="entry name" value="PROKAR_LIPOPROTEIN"/>
    <property type="match status" value="1"/>
</dbReference>
<dbReference type="Proteomes" id="UP001154322">
    <property type="component" value="Unassembled WGS sequence"/>
</dbReference>
<sequence length="62" mass="6605">MQQLLWRRTILVLLSLVMLTGMLAGCSGKTEQAAEPAADTPAGEVPYPASLTYWARSGMPGP</sequence>
<accession>A0ABM9G570</accession>
<dbReference type="EMBL" id="CALYLO010000005">
    <property type="protein sequence ID" value="CAH8246520.1"/>
    <property type="molecule type" value="Genomic_DNA"/>
</dbReference>
<name>A0ABM9G570_9BACL</name>
<proteinExistence type="predicted"/>
<gene>
    <name evidence="1" type="ORF">WJ0W_003755</name>
</gene>
<organism evidence="1 2">
    <name type="scientific">Paenibacillus melissococcoides</name>
    <dbReference type="NCBI Taxonomy" id="2912268"/>
    <lineage>
        <taxon>Bacteria</taxon>
        <taxon>Bacillati</taxon>
        <taxon>Bacillota</taxon>
        <taxon>Bacilli</taxon>
        <taxon>Bacillales</taxon>
        <taxon>Paenibacillaceae</taxon>
        <taxon>Paenibacillus</taxon>
    </lineage>
</organism>
<comment type="caution">
    <text evidence="1">The sequence shown here is derived from an EMBL/GenBank/DDBJ whole genome shotgun (WGS) entry which is preliminary data.</text>
</comment>
<protein>
    <submittedName>
        <fullName evidence="1">Uncharacterized protein</fullName>
    </submittedName>
</protein>
<evidence type="ECO:0000313" key="2">
    <source>
        <dbReference type="Proteomes" id="UP001154322"/>
    </source>
</evidence>
<keyword evidence="2" id="KW-1185">Reference proteome</keyword>
<reference evidence="1" key="1">
    <citation type="submission" date="2022-06" db="EMBL/GenBank/DDBJ databases">
        <authorList>
            <person name="Dietemann V."/>
            <person name="Ory F."/>
            <person name="Dainat B."/>
            <person name="Oberhansli S."/>
        </authorList>
    </citation>
    <scope>NUCLEOTIDE SEQUENCE</scope>
    <source>
        <strain evidence="1">Ena-SAMPLE-TAB-26-04-2022-14:26:32:270-5432</strain>
    </source>
</reference>
<evidence type="ECO:0000313" key="1">
    <source>
        <dbReference type="EMBL" id="CAH8246520.1"/>
    </source>
</evidence>